<dbReference type="InParanoid" id="A7RT98"/>
<keyword evidence="1" id="KW-0677">Repeat</keyword>
<dbReference type="PANTHER" id="PTHR19860">
    <property type="entry name" value="DDB1- AND CUL4-ASSOCIATED FACTOR 12-RELATED"/>
    <property type="match status" value="1"/>
</dbReference>
<dbReference type="PhylomeDB" id="A7RT98"/>
<dbReference type="Pfam" id="PF13374">
    <property type="entry name" value="TPR_10"/>
    <property type="match status" value="1"/>
</dbReference>
<proteinExistence type="predicted"/>
<accession>A7RT98</accession>
<protein>
    <recommendedName>
        <fullName evidence="3">DUF4062 domain-containing protein</fullName>
    </recommendedName>
</protein>
<dbReference type="Gene3D" id="3.40.50.300">
    <property type="entry name" value="P-loop containing nucleotide triphosphate hydrolases"/>
    <property type="match status" value="1"/>
</dbReference>
<dbReference type="HOGENOM" id="CLU_260771_0_0_1"/>
<evidence type="ECO:0000259" key="3">
    <source>
        <dbReference type="Pfam" id="PF13271"/>
    </source>
</evidence>
<dbReference type="Pfam" id="PF13271">
    <property type="entry name" value="DUF4062"/>
    <property type="match status" value="1"/>
</dbReference>
<dbReference type="InterPro" id="IPR027417">
    <property type="entry name" value="P-loop_NTPase"/>
</dbReference>
<dbReference type="KEGG" id="nve:5517473"/>
<dbReference type="PANTHER" id="PTHR19860:SF18">
    <property type="entry name" value="DUF4062 DOMAIN-CONTAINING PROTEIN"/>
    <property type="match status" value="1"/>
</dbReference>
<organism evidence="4 5">
    <name type="scientific">Nematostella vectensis</name>
    <name type="common">Starlet sea anemone</name>
    <dbReference type="NCBI Taxonomy" id="45351"/>
    <lineage>
        <taxon>Eukaryota</taxon>
        <taxon>Metazoa</taxon>
        <taxon>Cnidaria</taxon>
        <taxon>Anthozoa</taxon>
        <taxon>Hexacorallia</taxon>
        <taxon>Actiniaria</taxon>
        <taxon>Edwardsiidae</taxon>
        <taxon>Nematostella</taxon>
    </lineage>
</organism>
<dbReference type="SUPFAM" id="SSF48452">
    <property type="entry name" value="TPR-like"/>
    <property type="match status" value="1"/>
</dbReference>
<dbReference type="STRING" id="45351.A7RT98"/>
<evidence type="ECO:0000256" key="1">
    <source>
        <dbReference type="ARBA" id="ARBA00022737"/>
    </source>
</evidence>
<feature type="compositionally biased region" description="Low complexity" evidence="2">
    <location>
        <begin position="944"/>
        <end position="958"/>
    </location>
</feature>
<feature type="region of interest" description="Disordered" evidence="2">
    <location>
        <begin position="930"/>
        <end position="971"/>
    </location>
</feature>
<reference evidence="4 5" key="1">
    <citation type="journal article" date="2007" name="Science">
        <title>Sea anemone genome reveals ancestral eumetazoan gene repertoire and genomic organization.</title>
        <authorList>
            <person name="Putnam N.H."/>
            <person name="Srivastava M."/>
            <person name="Hellsten U."/>
            <person name="Dirks B."/>
            <person name="Chapman J."/>
            <person name="Salamov A."/>
            <person name="Terry A."/>
            <person name="Shapiro H."/>
            <person name="Lindquist E."/>
            <person name="Kapitonov V.V."/>
            <person name="Jurka J."/>
            <person name="Genikhovich G."/>
            <person name="Grigoriev I.V."/>
            <person name="Lucas S.M."/>
            <person name="Steele R.E."/>
            <person name="Finnerty J.R."/>
            <person name="Technau U."/>
            <person name="Martindale M.Q."/>
            <person name="Rokhsar D.S."/>
        </authorList>
    </citation>
    <scope>NUCLEOTIDE SEQUENCE [LARGE SCALE GENOMIC DNA]</scope>
    <source>
        <strain evidence="5">CH2 X CH6</strain>
    </source>
</reference>
<dbReference type="eggNOG" id="KOG1840">
    <property type="taxonomic scope" value="Eukaryota"/>
</dbReference>
<dbReference type="InterPro" id="IPR025139">
    <property type="entry name" value="DUF4062"/>
</dbReference>
<evidence type="ECO:0000313" key="5">
    <source>
        <dbReference type="Proteomes" id="UP000001593"/>
    </source>
</evidence>
<dbReference type="Gene3D" id="1.25.40.10">
    <property type="entry name" value="Tetratricopeptide repeat domain"/>
    <property type="match status" value="1"/>
</dbReference>
<dbReference type="EMBL" id="DS469536">
    <property type="protein sequence ID" value="EDO45428.1"/>
    <property type="molecule type" value="Genomic_DNA"/>
</dbReference>
<dbReference type="InterPro" id="IPR051191">
    <property type="entry name" value="DCAF12"/>
</dbReference>
<sequence>MDSKSASLSHMRSQNASREVIRPFVCGTFRDFHAERDFLNDHVFPKLHRLCQERGTSFLPVDLRWDSKQGQSASDHILRVCLDNVERCAPYFICLLGDRYGVHRPSESEPPDVATEEWLTKNYELATSHGYEWLKEDEYRCSSLTELEVVQASFRKKYDYGYFYFRDPEHLKEKIDSADSEEEKEILLSNHKIESEYSAKKLRELKQQVIDTELPVRHFRTLEELGDLVLADWTSVINTLYSPIEPFVFSNTNTEPFRQWSLHETVSESYRRTFIRTPRTREISDVLSVHAEVEQGVTRKTSVALSHVMLSTFMTSVPGGDSLPPILTLLGERGSGKSALVSYWLKQFTTARPEVVLVPHHVGCDSSSADVTNFMRRCTRELRTQYLGSDLNDIIDNNDITDFRRVTEAFHAAIELGPSVIVLDGASEFGKSHDLPAYQAKELTWLPKEIPEFCRLIITTIKSDITYRALKQRKDSYFIELNNVLDAKSKRKLLEEYVGANYTNFMDEQHYAKILSSKLSELPMYYVALASELRILGTVKNPERQLDMYVHATSVGELWKQIIRRWTHDYGWLRPAASRNPVPSIKAQGSRDRMNSGWVADAMRLFSVSRSGLTEREMLGALRIMGYANNYSISTAYWSMLRIAAQNALLELPSGALIFSHGVIRNAVDVALLSNLTSPSHERVITPMSDPWERQKQQCHVVLGKYFAMQPNSPRIVEELPWQQLISGNLEELCRTITNPGLFVYFAHNRNETQRQLDFLCYWKALKSRGHKPEVVLLQMAESAKERLSQEHLRAASSVSRVEEPLIVETVCYKTEEDPLSPMELTVVLYHAGKYLMHCGDLEAAERLLLAAYKTGNPVASVLDLELMCHVQCALGDMYVAMETMSTAANWYTGALKTSSEITCVSNKREHEATIGGILCKLAMTRMDGENVPVGPSEERPKSRVPSRSSRSRTTSGHSRPDNDSDPHIDSSVGPLLKEAFKHLQLAGSFPVTSTAFYYMGLQSMKQQQWSEARKALETAMLMRKQWYGRTHPSVARIVDLLGTLCWNDTSESREISESEKLYREALHMREEALGKTHLEVASTLFKLGKLLRVKNTKDATREAKQLFQRSLDIRTAKLGVYHSATKTVRRELMGLEMADVALTFGTSAAIKEQPMLMLRDYKAQLLAKSASSKLASRN</sequence>
<dbReference type="OMA" id="QIHPNTI"/>
<dbReference type="InterPro" id="IPR011990">
    <property type="entry name" value="TPR-like_helical_dom_sf"/>
</dbReference>
<feature type="compositionally biased region" description="Basic and acidic residues" evidence="2">
    <location>
        <begin position="959"/>
        <end position="969"/>
    </location>
</feature>
<dbReference type="Proteomes" id="UP000001593">
    <property type="component" value="Unassembled WGS sequence"/>
</dbReference>
<evidence type="ECO:0000313" key="4">
    <source>
        <dbReference type="EMBL" id="EDO45428.1"/>
    </source>
</evidence>
<name>A7RT98_NEMVE</name>
<feature type="domain" description="DUF4062" evidence="3">
    <location>
        <begin position="24"/>
        <end position="106"/>
    </location>
</feature>
<evidence type="ECO:0000256" key="2">
    <source>
        <dbReference type="SAM" id="MobiDB-lite"/>
    </source>
</evidence>
<dbReference type="AlphaFoldDB" id="A7RT98"/>
<dbReference type="OrthoDB" id="2325716at2759"/>
<dbReference type="GO" id="GO:0080008">
    <property type="term" value="C:Cul4-RING E3 ubiquitin ligase complex"/>
    <property type="evidence" value="ECO:0000318"/>
    <property type="project" value="GO_Central"/>
</dbReference>
<gene>
    <name evidence="4" type="ORF">NEMVEDRAFT_v1g240522</name>
</gene>
<keyword evidence="5" id="KW-1185">Reference proteome</keyword>
<dbReference type="SUPFAM" id="SSF52540">
    <property type="entry name" value="P-loop containing nucleoside triphosphate hydrolases"/>
    <property type="match status" value="1"/>
</dbReference>